<keyword evidence="7 10" id="KW-0472">Membrane</keyword>
<evidence type="ECO:0000256" key="7">
    <source>
        <dbReference type="ARBA" id="ARBA00023136"/>
    </source>
</evidence>
<keyword evidence="6 10" id="KW-1133">Transmembrane helix</keyword>
<sequence>MSGARKTKMNLSLLTWRPRDLLADIQNDLVASFGEFIGTVTFMMVGLGGIQAAGTSNIASLRLAASQTTASAGTTGSSAINTVASIEQLTYIAVSMGLSLLFSAWIFYRATGAAFNPNVSFALLLIGVISPTRFILYASSQFLGSIVACGLLAALLPGPLAVTPALGAGTNPGQGLFIECFATCALILSVLFLAVEKHRATFLAPVGIGITLFAGHMFATVYTGAAMNTARAFGPAVITGFGTDHWVYWVGPTLGAFLAVAIYAIMKRFKYWKLNEGQDTDESSKSPALFFQEEPEHTNQTKPSESRAPSMRVLPSIGQTLGEGQDQREKNTGVIVINEPEGDRRERQNLMVRHPSGIEEMV</sequence>
<dbReference type="PANTHER" id="PTHR19139:SF199">
    <property type="entry name" value="MIP17260P"/>
    <property type="match status" value="1"/>
</dbReference>
<dbReference type="Pfam" id="PF00230">
    <property type="entry name" value="MIP"/>
    <property type="match status" value="1"/>
</dbReference>
<evidence type="ECO:0000256" key="9">
    <source>
        <dbReference type="SAM" id="MobiDB-lite"/>
    </source>
</evidence>
<evidence type="ECO:0000313" key="11">
    <source>
        <dbReference type="EMBL" id="EGG08397.1"/>
    </source>
</evidence>
<dbReference type="InParanoid" id="F4RH44"/>
<feature type="transmembrane region" description="Helical" evidence="10">
    <location>
        <begin position="202"/>
        <end position="226"/>
    </location>
</feature>
<feature type="transmembrane region" description="Helical" evidence="10">
    <location>
        <begin position="246"/>
        <end position="266"/>
    </location>
</feature>
<feature type="transmembrane region" description="Helical" evidence="10">
    <location>
        <begin position="174"/>
        <end position="195"/>
    </location>
</feature>
<evidence type="ECO:0008006" key="13">
    <source>
        <dbReference type="Google" id="ProtNLM"/>
    </source>
</evidence>
<dbReference type="InterPro" id="IPR023271">
    <property type="entry name" value="Aquaporin-like"/>
</dbReference>
<evidence type="ECO:0000256" key="8">
    <source>
        <dbReference type="RuleBase" id="RU000477"/>
    </source>
</evidence>
<dbReference type="AlphaFoldDB" id="F4RH44"/>
<dbReference type="GeneID" id="18933645"/>
<name>F4RH44_MELLP</name>
<dbReference type="EMBL" id="GL883101">
    <property type="protein sequence ID" value="EGG08397.1"/>
    <property type="molecule type" value="Genomic_DNA"/>
</dbReference>
<keyword evidence="5" id="KW-0677">Repeat</keyword>
<dbReference type="HOGENOM" id="CLU_020019_1_4_1"/>
<evidence type="ECO:0000256" key="5">
    <source>
        <dbReference type="ARBA" id="ARBA00022737"/>
    </source>
</evidence>
<comment type="similarity">
    <text evidence="2 8">Belongs to the MIP/aquaporin (TC 1.A.8) family.</text>
</comment>
<feature type="transmembrane region" description="Helical" evidence="10">
    <location>
        <begin position="114"/>
        <end position="135"/>
    </location>
</feature>
<dbReference type="VEuPathDB" id="FungiDB:MELLADRAFT_84885"/>
<dbReference type="eggNOG" id="KOG0223">
    <property type="taxonomic scope" value="Eukaryota"/>
</dbReference>
<dbReference type="InterPro" id="IPR000425">
    <property type="entry name" value="MIP"/>
</dbReference>
<dbReference type="Proteomes" id="UP000001072">
    <property type="component" value="Unassembled WGS sequence"/>
</dbReference>
<dbReference type="RefSeq" id="XP_007408595.1">
    <property type="nucleotide sequence ID" value="XM_007408533.1"/>
</dbReference>
<dbReference type="OrthoDB" id="3222at2759"/>
<proteinExistence type="inferred from homology"/>
<evidence type="ECO:0000256" key="10">
    <source>
        <dbReference type="SAM" id="Phobius"/>
    </source>
</evidence>
<reference evidence="12" key="1">
    <citation type="journal article" date="2011" name="Proc. Natl. Acad. Sci. U.S.A.">
        <title>Obligate biotrophy features unraveled by the genomic analysis of rust fungi.</title>
        <authorList>
            <person name="Duplessis S."/>
            <person name="Cuomo C.A."/>
            <person name="Lin Y.-C."/>
            <person name="Aerts A."/>
            <person name="Tisserant E."/>
            <person name="Veneault-Fourrey C."/>
            <person name="Joly D.L."/>
            <person name="Hacquard S."/>
            <person name="Amselem J."/>
            <person name="Cantarel B.L."/>
            <person name="Chiu R."/>
            <person name="Coutinho P.M."/>
            <person name="Feau N."/>
            <person name="Field M."/>
            <person name="Frey P."/>
            <person name="Gelhaye E."/>
            <person name="Goldberg J."/>
            <person name="Grabherr M.G."/>
            <person name="Kodira C.D."/>
            <person name="Kohler A."/>
            <person name="Kuees U."/>
            <person name="Lindquist E.A."/>
            <person name="Lucas S.M."/>
            <person name="Mago R."/>
            <person name="Mauceli E."/>
            <person name="Morin E."/>
            <person name="Murat C."/>
            <person name="Pangilinan J.L."/>
            <person name="Park R."/>
            <person name="Pearson M."/>
            <person name="Quesneville H."/>
            <person name="Rouhier N."/>
            <person name="Sakthikumar S."/>
            <person name="Salamov A.A."/>
            <person name="Schmutz J."/>
            <person name="Selles B."/>
            <person name="Shapiro H."/>
            <person name="Tanguay P."/>
            <person name="Tuskan G.A."/>
            <person name="Henrissat B."/>
            <person name="Van de Peer Y."/>
            <person name="Rouze P."/>
            <person name="Ellis J.G."/>
            <person name="Dodds P.N."/>
            <person name="Schein J.E."/>
            <person name="Zhong S."/>
            <person name="Hamelin R.C."/>
            <person name="Grigoriev I.V."/>
            <person name="Szabo L.J."/>
            <person name="Martin F."/>
        </authorList>
    </citation>
    <scope>NUCLEOTIDE SEQUENCE [LARGE SCALE GENOMIC DNA]</scope>
    <source>
        <strain evidence="12">98AG31 / pathotype 3-4-7</strain>
    </source>
</reference>
<evidence type="ECO:0000256" key="6">
    <source>
        <dbReference type="ARBA" id="ARBA00022989"/>
    </source>
</evidence>
<comment type="subcellular location">
    <subcellularLocation>
        <location evidence="1">Membrane</location>
        <topology evidence="1">Multi-pass membrane protein</topology>
    </subcellularLocation>
</comment>
<dbReference type="PANTHER" id="PTHR19139">
    <property type="entry name" value="AQUAPORIN TRANSPORTER"/>
    <property type="match status" value="1"/>
</dbReference>
<dbReference type="GO" id="GO:0005886">
    <property type="term" value="C:plasma membrane"/>
    <property type="evidence" value="ECO:0007669"/>
    <property type="project" value="TreeGrafter"/>
</dbReference>
<dbReference type="KEGG" id="mlr:MELLADRAFT_84885"/>
<feature type="transmembrane region" description="Helical" evidence="10">
    <location>
        <begin position="142"/>
        <end position="162"/>
    </location>
</feature>
<dbReference type="PRINTS" id="PR00783">
    <property type="entry name" value="MINTRINSICP"/>
</dbReference>
<evidence type="ECO:0000256" key="4">
    <source>
        <dbReference type="ARBA" id="ARBA00022692"/>
    </source>
</evidence>
<evidence type="ECO:0000256" key="3">
    <source>
        <dbReference type="ARBA" id="ARBA00022448"/>
    </source>
</evidence>
<organism evidence="12">
    <name type="scientific">Melampsora larici-populina (strain 98AG31 / pathotype 3-4-7)</name>
    <name type="common">Poplar leaf rust fungus</name>
    <dbReference type="NCBI Taxonomy" id="747676"/>
    <lineage>
        <taxon>Eukaryota</taxon>
        <taxon>Fungi</taxon>
        <taxon>Dikarya</taxon>
        <taxon>Basidiomycota</taxon>
        <taxon>Pucciniomycotina</taxon>
        <taxon>Pucciniomycetes</taxon>
        <taxon>Pucciniales</taxon>
        <taxon>Melampsoraceae</taxon>
        <taxon>Melampsora</taxon>
    </lineage>
</organism>
<dbReference type="Gene3D" id="1.20.1080.10">
    <property type="entry name" value="Glycerol uptake facilitator protein"/>
    <property type="match status" value="1"/>
</dbReference>
<gene>
    <name evidence="11" type="ORF">MELLADRAFT_84885</name>
</gene>
<feature type="region of interest" description="Disordered" evidence="9">
    <location>
        <begin position="291"/>
        <end position="310"/>
    </location>
</feature>
<dbReference type="FunFam" id="1.20.1080.10:FF:000014">
    <property type="entry name" value="Aquaporin 1"/>
    <property type="match status" value="1"/>
</dbReference>
<dbReference type="SUPFAM" id="SSF81338">
    <property type="entry name" value="Aquaporin-like"/>
    <property type="match status" value="1"/>
</dbReference>
<keyword evidence="3 8" id="KW-0813">Transport</keyword>
<dbReference type="GO" id="GO:0015250">
    <property type="term" value="F:water channel activity"/>
    <property type="evidence" value="ECO:0007669"/>
    <property type="project" value="TreeGrafter"/>
</dbReference>
<accession>F4RH44</accession>
<feature type="transmembrane region" description="Helical" evidence="10">
    <location>
        <begin position="89"/>
        <end position="108"/>
    </location>
</feature>
<evidence type="ECO:0000256" key="1">
    <source>
        <dbReference type="ARBA" id="ARBA00004141"/>
    </source>
</evidence>
<keyword evidence="12" id="KW-1185">Reference proteome</keyword>
<protein>
    <recommendedName>
        <fullName evidence="13">Aquaporin</fullName>
    </recommendedName>
</protein>
<dbReference type="InterPro" id="IPR034294">
    <property type="entry name" value="Aquaporin_transptr"/>
</dbReference>
<evidence type="ECO:0000313" key="12">
    <source>
        <dbReference type="Proteomes" id="UP000001072"/>
    </source>
</evidence>
<dbReference type="STRING" id="747676.F4RH44"/>
<keyword evidence="4 8" id="KW-0812">Transmembrane</keyword>
<evidence type="ECO:0000256" key="2">
    <source>
        <dbReference type="ARBA" id="ARBA00006175"/>
    </source>
</evidence>